<dbReference type="EMBL" id="AP021861">
    <property type="protein sequence ID" value="BBO35455.1"/>
    <property type="molecule type" value="Genomic_DNA"/>
</dbReference>
<keyword evidence="3 7" id="KW-0521">NADP</keyword>
<protein>
    <recommendedName>
        <fullName evidence="8">3-oxoacyl-[acyl-carrier-protein] reductase</fullName>
        <ecNumber evidence="8">1.1.1.100</ecNumber>
    </recommendedName>
</protein>
<comment type="subunit">
    <text evidence="8">Homotetramer.</text>
</comment>
<dbReference type="PIRSF" id="PIRSF000126">
    <property type="entry name" value="11-beta-HSD1"/>
    <property type="match status" value="1"/>
</dbReference>
<keyword evidence="8" id="KW-0275">Fatty acid biosynthesis</keyword>
<accession>A0A5K7XGD3</accession>
<dbReference type="GO" id="GO:0006633">
    <property type="term" value="P:fatty acid biosynthetic process"/>
    <property type="evidence" value="ECO:0007669"/>
    <property type="project" value="UniProtKB-UniPathway"/>
</dbReference>
<dbReference type="CDD" id="cd05333">
    <property type="entry name" value="BKR_SDR_c"/>
    <property type="match status" value="1"/>
</dbReference>
<dbReference type="AlphaFoldDB" id="A0A5K7XGD3"/>
<dbReference type="PROSITE" id="PS00061">
    <property type="entry name" value="ADH_SHORT"/>
    <property type="match status" value="1"/>
</dbReference>
<dbReference type="Gene3D" id="3.40.50.720">
    <property type="entry name" value="NAD(P)-binding Rossmann-like Domain"/>
    <property type="match status" value="1"/>
</dbReference>
<evidence type="ECO:0000256" key="7">
    <source>
        <dbReference type="PIRSR" id="PIRSR611284-2"/>
    </source>
</evidence>
<comment type="catalytic activity">
    <reaction evidence="5 8">
        <text>a (3R)-hydroxyacyl-[ACP] + NADP(+) = a 3-oxoacyl-[ACP] + NADPH + H(+)</text>
        <dbReference type="Rhea" id="RHEA:17397"/>
        <dbReference type="Rhea" id="RHEA-COMP:9916"/>
        <dbReference type="Rhea" id="RHEA-COMP:9945"/>
        <dbReference type="ChEBI" id="CHEBI:15378"/>
        <dbReference type="ChEBI" id="CHEBI:57783"/>
        <dbReference type="ChEBI" id="CHEBI:58349"/>
        <dbReference type="ChEBI" id="CHEBI:78776"/>
        <dbReference type="ChEBI" id="CHEBI:78827"/>
        <dbReference type="EC" id="1.1.1.100"/>
    </reaction>
</comment>
<evidence type="ECO:0000256" key="4">
    <source>
        <dbReference type="ARBA" id="ARBA00023002"/>
    </source>
</evidence>
<dbReference type="Proteomes" id="UP000326837">
    <property type="component" value="Chromosome"/>
</dbReference>
<dbReference type="FunFam" id="3.40.50.720:FF:000115">
    <property type="entry name" value="3-oxoacyl-[acyl-carrier-protein] reductase FabG"/>
    <property type="match status" value="1"/>
</dbReference>
<dbReference type="SMART" id="SM00822">
    <property type="entry name" value="PKS_KR"/>
    <property type="match status" value="1"/>
</dbReference>
<dbReference type="Pfam" id="PF13561">
    <property type="entry name" value="adh_short_C2"/>
    <property type="match status" value="1"/>
</dbReference>
<feature type="domain" description="Ketoreductase" evidence="9">
    <location>
        <begin position="15"/>
        <end position="194"/>
    </location>
</feature>
<feature type="binding site" evidence="7">
    <location>
        <begin position="163"/>
        <end position="167"/>
    </location>
    <ligand>
        <name>NADP(+)</name>
        <dbReference type="ChEBI" id="CHEBI:58349"/>
    </ligand>
</feature>
<keyword evidence="8" id="KW-0444">Lipid biosynthesis</keyword>
<dbReference type="GO" id="GO:0004316">
    <property type="term" value="F:3-oxoacyl-[acyl-carrier-protein] reductase (NADPH) activity"/>
    <property type="evidence" value="ECO:0007669"/>
    <property type="project" value="UniProtKB-UniRule"/>
</dbReference>
<evidence type="ECO:0000256" key="2">
    <source>
        <dbReference type="ARBA" id="ARBA00006484"/>
    </source>
</evidence>
<dbReference type="InterPro" id="IPR036291">
    <property type="entry name" value="NAD(P)-bd_dom_sf"/>
</dbReference>
<feature type="active site" description="Proton acceptor" evidence="6">
    <location>
        <position position="163"/>
    </location>
</feature>
<gene>
    <name evidence="10" type="ORF">PLANPX_5067</name>
</gene>
<organism evidence="10 11">
    <name type="scientific">Lacipirellula parvula</name>
    <dbReference type="NCBI Taxonomy" id="2650471"/>
    <lineage>
        <taxon>Bacteria</taxon>
        <taxon>Pseudomonadati</taxon>
        <taxon>Planctomycetota</taxon>
        <taxon>Planctomycetia</taxon>
        <taxon>Pirellulales</taxon>
        <taxon>Lacipirellulaceae</taxon>
        <taxon>Lacipirellula</taxon>
    </lineage>
</organism>
<dbReference type="UniPathway" id="UPA00094"/>
<dbReference type="PRINTS" id="PR00080">
    <property type="entry name" value="SDRFAMILY"/>
</dbReference>
<comment type="similarity">
    <text evidence="2 8">Belongs to the short-chain dehydrogenases/reductases (SDR) family.</text>
</comment>
<keyword evidence="11" id="KW-1185">Reference proteome</keyword>
<comment type="pathway">
    <text evidence="8">Lipid metabolism; fatty acid biosynthesis.</text>
</comment>
<proteinExistence type="inferred from homology"/>
<dbReference type="InterPro" id="IPR011284">
    <property type="entry name" value="3oxo_ACP_reduc"/>
</dbReference>
<sequence>MADVNRRIQVDLSGQVALVTGASRGIGKAIAIALGKAGATVACLARNEEKLKETAAEITAAGGKASIHSCDVTNSDAAQASVDAVVEQHGRLDIVVNNAGITKDTLLPIMSDDDWDQVIAANLRSVFLFSRAAAKVMMRQRSGRIINMSSVSGLVGNPGQSNYSASKAGIIGFTQTVARELAKRKITVNAICPGFIATDMAEALGPAIIDEVKKRIPAQRIGEADEVADAVLYLSSDSASYITGQVITVDGGMTA</sequence>
<evidence type="ECO:0000256" key="1">
    <source>
        <dbReference type="ARBA" id="ARBA00002607"/>
    </source>
</evidence>
<dbReference type="GO" id="GO:0051287">
    <property type="term" value="F:NAD binding"/>
    <property type="evidence" value="ECO:0007669"/>
    <property type="project" value="UniProtKB-UniRule"/>
</dbReference>
<dbReference type="NCBIfam" id="NF009466">
    <property type="entry name" value="PRK12826.1-2"/>
    <property type="match status" value="1"/>
</dbReference>
<dbReference type="NCBIfam" id="NF004198">
    <property type="entry name" value="PRK05653.1-3"/>
    <property type="match status" value="1"/>
</dbReference>
<feature type="binding site" evidence="7">
    <location>
        <begin position="21"/>
        <end position="24"/>
    </location>
    <ligand>
        <name>NADP(+)</name>
        <dbReference type="ChEBI" id="CHEBI:58349"/>
    </ligand>
</feature>
<dbReference type="InterPro" id="IPR020904">
    <property type="entry name" value="Sc_DH/Rdtase_CS"/>
</dbReference>
<dbReference type="NCBIfam" id="NF005559">
    <property type="entry name" value="PRK07231.1"/>
    <property type="match status" value="1"/>
</dbReference>
<evidence type="ECO:0000256" key="6">
    <source>
        <dbReference type="PIRSR" id="PIRSR611284-1"/>
    </source>
</evidence>
<evidence type="ECO:0000256" key="5">
    <source>
        <dbReference type="ARBA" id="ARBA00048508"/>
    </source>
</evidence>
<evidence type="ECO:0000313" key="11">
    <source>
        <dbReference type="Proteomes" id="UP000326837"/>
    </source>
</evidence>
<evidence type="ECO:0000256" key="8">
    <source>
        <dbReference type="RuleBase" id="RU366074"/>
    </source>
</evidence>
<dbReference type="KEGG" id="lpav:PLANPX_5067"/>
<dbReference type="InterPro" id="IPR057326">
    <property type="entry name" value="KR_dom"/>
</dbReference>
<dbReference type="SUPFAM" id="SSF51735">
    <property type="entry name" value="NAD(P)-binding Rossmann-fold domains"/>
    <property type="match status" value="1"/>
</dbReference>
<dbReference type="InterPro" id="IPR050259">
    <property type="entry name" value="SDR"/>
</dbReference>
<dbReference type="PRINTS" id="PR00081">
    <property type="entry name" value="GDHRDH"/>
</dbReference>
<reference evidence="11" key="1">
    <citation type="submission" date="2019-10" db="EMBL/GenBank/DDBJ databases">
        <title>Lacipirellula parvula gen. nov., sp. nov., representing a lineage of planctomycetes widespread in freshwater anoxic habitats, and description of the family Lacipirellulaceae.</title>
        <authorList>
            <person name="Dedysh S.N."/>
            <person name="Kulichevskaya I.S."/>
            <person name="Beletsky A.V."/>
            <person name="Rakitin A.L."/>
            <person name="Mardanov A.V."/>
            <person name="Ivanova A.A."/>
            <person name="Saltykova V.X."/>
            <person name="Rijpstra W.I.C."/>
            <person name="Sinninghe Damste J.S."/>
            <person name="Ravin N.V."/>
        </authorList>
    </citation>
    <scope>NUCLEOTIDE SEQUENCE [LARGE SCALE GENOMIC DNA]</scope>
    <source>
        <strain evidence="11">PX69</strain>
    </source>
</reference>
<dbReference type="EC" id="1.1.1.100" evidence="8"/>
<name>A0A5K7XGD3_9BACT</name>
<dbReference type="PANTHER" id="PTHR42879">
    <property type="entry name" value="3-OXOACYL-(ACYL-CARRIER-PROTEIN) REDUCTASE"/>
    <property type="match status" value="1"/>
</dbReference>
<keyword evidence="8" id="KW-0443">Lipid metabolism</keyword>
<feature type="binding site" evidence="7">
    <location>
        <position position="196"/>
    </location>
    <ligand>
        <name>NADP(+)</name>
        <dbReference type="ChEBI" id="CHEBI:58349"/>
    </ligand>
</feature>
<dbReference type="InterPro" id="IPR002347">
    <property type="entry name" value="SDR_fam"/>
</dbReference>
<dbReference type="NCBIfam" id="TIGR01830">
    <property type="entry name" value="3oxo_ACP_reduc"/>
    <property type="match status" value="1"/>
</dbReference>
<comment type="function">
    <text evidence="1 8">Catalyzes the NADPH-dependent reduction of beta-ketoacyl-ACP substrates to beta-hydroxyacyl-ACP products, the first reductive step in the elongation cycle of fatty acid biosynthesis.</text>
</comment>
<dbReference type="PANTHER" id="PTHR42879:SF2">
    <property type="entry name" value="3-OXOACYL-[ACYL-CARRIER-PROTEIN] REDUCTASE FABG"/>
    <property type="match status" value="1"/>
</dbReference>
<keyword evidence="4 8" id="KW-0560">Oxidoreductase</keyword>
<evidence type="ECO:0000256" key="3">
    <source>
        <dbReference type="ARBA" id="ARBA00022857"/>
    </source>
</evidence>
<keyword evidence="8" id="KW-0276">Fatty acid metabolism</keyword>
<evidence type="ECO:0000259" key="9">
    <source>
        <dbReference type="SMART" id="SM00822"/>
    </source>
</evidence>
<evidence type="ECO:0000313" key="10">
    <source>
        <dbReference type="EMBL" id="BBO35455.1"/>
    </source>
</evidence>
<feature type="binding site" evidence="7">
    <location>
        <position position="98"/>
    </location>
    <ligand>
        <name>NADP(+)</name>
        <dbReference type="ChEBI" id="CHEBI:58349"/>
    </ligand>
</feature>